<reference evidence="1 2" key="1">
    <citation type="journal article" date="2013" name="BMC Genomics">
        <title>Comparative genomics of parasitic silkworm microsporidia reveal an association between genome expansion and host adaptation.</title>
        <authorList>
            <person name="Pan G."/>
            <person name="Xu J."/>
            <person name="Li T."/>
            <person name="Xia Q."/>
            <person name="Liu S.L."/>
            <person name="Zhang G."/>
            <person name="Li S."/>
            <person name="Li C."/>
            <person name="Liu H."/>
            <person name="Yang L."/>
            <person name="Liu T."/>
            <person name="Zhang X."/>
            <person name="Wu Z."/>
            <person name="Fan W."/>
            <person name="Dang X."/>
            <person name="Xiang H."/>
            <person name="Tao M."/>
            <person name="Li Y."/>
            <person name="Hu J."/>
            <person name="Li Z."/>
            <person name="Lin L."/>
            <person name="Luo J."/>
            <person name="Geng L."/>
            <person name="Wang L."/>
            <person name="Long M."/>
            <person name="Wan Y."/>
            <person name="He N."/>
            <person name="Zhang Z."/>
            <person name="Lu C."/>
            <person name="Keeling P.J."/>
            <person name="Wang J."/>
            <person name="Xiang Z."/>
            <person name="Zhou Z."/>
        </authorList>
    </citation>
    <scope>NUCLEOTIDE SEQUENCE [LARGE SCALE GENOMIC DNA]</scope>
    <source>
        <strain evidence="2">CQ1 / CVCC 102059</strain>
    </source>
</reference>
<dbReference type="EMBL" id="KB909808">
    <property type="protein sequence ID" value="EOB11761.1"/>
    <property type="molecule type" value="Genomic_DNA"/>
</dbReference>
<dbReference type="VEuPathDB" id="MicrosporidiaDB:NBO_901g0001"/>
<dbReference type="Proteomes" id="UP000016927">
    <property type="component" value="Unassembled WGS sequence"/>
</dbReference>
<accession>R0KM83</accession>
<evidence type="ECO:0000313" key="2">
    <source>
        <dbReference type="Proteomes" id="UP000016927"/>
    </source>
</evidence>
<dbReference type="HOGENOM" id="CLU_2688426_0_0_1"/>
<dbReference type="AlphaFoldDB" id="R0KM83"/>
<name>R0KM83_NOSB1</name>
<keyword evidence="2" id="KW-1185">Reference proteome</keyword>
<evidence type="ECO:0000313" key="1">
    <source>
        <dbReference type="EMBL" id="EOB11761.1"/>
    </source>
</evidence>
<proteinExistence type="predicted"/>
<gene>
    <name evidence="1" type="ORF">NBO_901g0001</name>
</gene>
<protein>
    <submittedName>
        <fullName evidence="1">Uncharacterized protein</fullName>
    </submittedName>
</protein>
<sequence>MIGNINNDEFKHKSTLLKIGFLNTTSLVYDILLEVLCRENETIKSQYKTLDNIFVKMEKYFENLESLKETLIKN</sequence>
<organism evidence="1 2">
    <name type="scientific">Nosema bombycis (strain CQ1 / CVCC 102059)</name>
    <name type="common">Microsporidian parasite</name>
    <name type="synonym">Pebrine of silkworm</name>
    <dbReference type="NCBI Taxonomy" id="578461"/>
    <lineage>
        <taxon>Eukaryota</taxon>
        <taxon>Fungi</taxon>
        <taxon>Fungi incertae sedis</taxon>
        <taxon>Microsporidia</taxon>
        <taxon>Nosematidae</taxon>
        <taxon>Nosema</taxon>
    </lineage>
</organism>